<comment type="subcellular location">
    <subcellularLocation>
        <location evidence="1">Cell membrane</location>
        <topology evidence="1">Lipid-anchor</topology>
        <topology evidence="1">GPI-anchor</topology>
    </subcellularLocation>
</comment>
<accession>A0A5B7BJE1</accession>
<keyword evidence="8" id="KW-0325">Glycoprotein</keyword>
<name>A0A5B7BJE1_DAVIN</name>
<evidence type="ECO:0000256" key="12">
    <source>
        <dbReference type="SAM" id="SignalP"/>
    </source>
</evidence>
<dbReference type="Pfam" id="PF02469">
    <property type="entry name" value="Fasciclin"/>
    <property type="match status" value="1"/>
</dbReference>
<organism evidence="14">
    <name type="scientific">Davidia involucrata</name>
    <name type="common">Dove tree</name>
    <dbReference type="NCBI Taxonomy" id="16924"/>
    <lineage>
        <taxon>Eukaryota</taxon>
        <taxon>Viridiplantae</taxon>
        <taxon>Streptophyta</taxon>
        <taxon>Embryophyta</taxon>
        <taxon>Tracheophyta</taxon>
        <taxon>Spermatophyta</taxon>
        <taxon>Magnoliopsida</taxon>
        <taxon>eudicotyledons</taxon>
        <taxon>Gunneridae</taxon>
        <taxon>Pentapetalae</taxon>
        <taxon>asterids</taxon>
        <taxon>Cornales</taxon>
        <taxon>Nyssaceae</taxon>
        <taxon>Davidia</taxon>
    </lineage>
</organism>
<dbReference type="PROSITE" id="PS50213">
    <property type="entry name" value="FAS1"/>
    <property type="match status" value="1"/>
</dbReference>
<dbReference type="GO" id="GO:0098552">
    <property type="term" value="C:side of membrane"/>
    <property type="evidence" value="ECO:0007669"/>
    <property type="project" value="UniProtKB-KW"/>
</dbReference>
<evidence type="ECO:0000256" key="11">
    <source>
        <dbReference type="SAM" id="Phobius"/>
    </source>
</evidence>
<gene>
    <name evidence="14" type="ORF">Din_037757</name>
</gene>
<comment type="similarity">
    <text evidence="2">Belongs to the fasciclin-like AGP family.</text>
</comment>
<evidence type="ECO:0000256" key="1">
    <source>
        <dbReference type="ARBA" id="ARBA00004609"/>
    </source>
</evidence>
<dbReference type="Gene3D" id="2.30.180.10">
    <property type="entry name" value="FAS1 domain"/>
    <property type="match status" value="1"/>
</dbReference>
<feature type="signal peptide" evidence="12">
    <location>
        <begin position="1"/>
        <end position="16"/>
    </location>
</feature>
<keyword evidence="4" id="KW-0336">GPI-anchor</keyword>
<dbReference type="InterPro" id="IPR000782">
    <property type="entry name" value="FAS1_domain"/>
</dbReference>
<keyword evidence="11" id="KW-1133">Transmembrane helix</keyword>
<comment type="function">
    <text evidence="9">May be a cell surface adhesion protein.</text>
</comment>
<evidence type="ECO:0000256" key="5">
    <source>
        <dbReference type="ARBA" id="ARBA00022729"/>
    </source>
</evidence>
<proteinExistence type="inferred from homology"/>
<dbReference type="FunFam" id="2.30.180.10:FF:000006">
    <property type="entry name" value="Fasciclin-like arabinogalactan protein 11"/>
    <property type="match status" value="1"/>
</dbReference>
<keyword evidence="3" id="KW-1003">Cell membrane</keyword>
<evidence type="ECO:0000256" key="4">
    <source>
        <dbReference type="ARBA" id="ARBA00022622"/>
    </source>
</evidence>
<evidence type="ECO:0000259" key="13">
    <source>
        <dbReference type="PROSITE" id="PS50213"/>
    </source>
</evidence>
<dbReference type="InterPro" id="IPR036378">
    <property type="entry name" value="FAS1_dom_sf"/>
</dbReference>
<keyword evidence="6" id="KW-0654">Proteoglycan</keyword>
<dbReference type="GO" id="GO:0009834">
    <property type="term" value="P:plant-type secondary cell wall biogenesis"/>
    <property type="evidence" value="ECO:0007669"/>
    <property type="project" value="UniProtKB-ARBA"/>
</dbReference>
<evidence type="ECO:0000256" key="6">
    <source>
        <dbReference type="ARBA" id="ARBA00022974"/>
    </source>
</evidence>
<feature type="region of interest" description="Disordered" evidence="10">
    <location>
        <begin position="182"/>
        <end position="203"/>
    </location>
</feature>
<reference evidence="14" key="1">
    <citation type="submission" date="2019-08" db="EMBL/GenBank/DDBJ databases">
        <title>Reference gene set and small RNA set construction with multiple tissues from Davidia involucrata Baill.</title>
        <authorList>
            <person name="Yang H."/>
            <person name="Zhou C."/>
            <person name="Li G."/>
            <person name="Wang J."/>
            <person name="Gao P."/>
            <person name="Wang M."/>
            <person name="Wang R."/>
            <person name="Zhao Y."/>
        </authorList>
    </citation>
    <scope>NUCLEOTIDE SEQUENCE</scope>
    <source>
        <tissue evidence="14">Mixed with DoveR01_LX</tissue>
    </source>
</reference>
<evidence type="ECO:0000256" key="10">
    <source>
        <dbReference type="SAM" id="MobiDB-lite"/>
    </source>
</evidence>
<feature type="transmembrane region" description="Helical" evidence="11">
    <location>
        <begin position="213"/>
        <end position="232"/>
    </location>
</feature>
<dbReference type="EMBL" id="GHES01037757">
    <property type="protein sequence ID" value="MPA68316.1"/>
    <property type="molecule type" value="Transcribed_RNA"/>
</dbReference>
<keyword evidence="4" id="KW-0449">Lipoprotein</keyword>
<dbReference type="InterPro" id="IPR045003">
    <property type="entry name" value="FLA_A"/>
</dbReference>
<keyword evidence="11" id="KW-0812">Transmembrane</keyword>
<evidence type="ECO:0000256" key="8">
    <source>
        <dbReference type="ARBA" id="ARBA00023180"/>
    </source>
</evidence>
<dbReference type="PANTHER" id="PTHR32077:SF65">
    <property type="entry name" value="FASCICLIN-LIKE ARABINOGALACTAN PROTEIN 11"/>
    <property type="match status" value="1"/>
</dbReference>
<feature type="domain" description="FAS1" evidence="13">
    <location>
        <begin position="28"/>
        <end position="170"/>
    </location>
</feature>
<keyword evidence="5 12" id="KW-0732">Signal</keyword>
<dbReference type="SMART" id="SM00554">
    <property type="entry name" value="FAS1"/>
    <property type="match status" value="1"/>
</dbReference>
<dbReference type="AlphaFoldDB" id="A0A5B7BJE1"/>
<evidence type="ECO:0000256" key="2">
    <source>
        <dbReference type="ARBA" id="ARBA00007843"/>
    </source>
</evidence>
<protein>
    <submittedName>
        <fullName evidence="14">Putative fasciclin-like arabinogalactan protein 12</fullName>
    </submittedName>
</protein>
<evidence type="ECO:0000256" key="7">
    <source>
        <dbReference type="ARBA" id="ARBA00023136"/>
    </source>
</evidence>
<dbReference type="SUPFAM" id="SSF82153">
    <property type="entry name" value="FAS1 domain"/>
    <property type="match status" value="1"/>
</dbReference>
<evidence type="ECO:0000256" key="3">
    <source>
        <dbReference type="ARBA" id="ARBA00022475"/>
    </source>
</evidence>
<dbReference type="GO" id="GO:0005886">
    <property type="term" value="C:plasma membrane"/>
    <property type="evidence" value="ECO:0007669"/>
    <property type="project" value="UniProtKB-SubCell"/>
</dbReference>
<keyword evidence="7 11" id="KW-0472">Membrane</keyword>
<dbReference type="PANTHER" id="PTHR32077">
    <property type="entry name" value="FASCICLIN-LIKE ARABINOGALACTAN PROTEIN"/>
    <property type="match status" value="1"/>
</dbReference>
<evidence type="ECO:0000256" key="9">
    <source>
        <dbReference type="ARBA" id="ARBA00024686"/>
    </source>
</evidence>
<feature type="chain" id="PRO_5022822999" evidence="12">
    <location>
        <begin position="17"/>
        <end position="233"/>
    </location>
</feature>
<sequence>MFLLVIFLLHFTSISAQSPALAPLPSGPPNLVAILQKASGFNTFIRLLKSTHVEEQITSQLISSNQGMTIFAPGDNAFANLASGMLNSLGDSQKVELMQFHVLPNFLPLSQFQTVSNPLRTQAGNGPRFPLNVTVNGNSVNMTTAIVNASVTGTIYSDKQIAVYQVDKVLLPYDIFGPPAPAEAPAPAAKPKTKPPQAPSRSSASVVSSASTALIYPALIAVSFMVSVIAAFS</sequence>
<evidence type="ECO:0000313" key="14">
    <source>
        <dbReference type="EMBL" id="MPA68316.1"/>
    </source>
</evidence>